<accession>A0A0D2M8V4</accession>
<evidence type="ECO:0000259" key="8">
    <source>
        <dbReference type="PROSITE" id="PS51998"/>
    </source>
</evidence>
<dbReference type="PANTHER" id="PTHR10742">
    <property type="entry name" value="FLAVIN MONOAMINE OXIDASE"/>
    <property type="match status" value="1"/>
</dbReference>
<dbReference type="InterPro" id="IPR009057">
    <property type="entry name" value="Homeodomain-like_sf"/>
</dbReference>
<evidence type="ECO:0000313" key="10">
    <source>
        <dbReference type="Proteomes" id="UP000054498"/>
    </source>
</evidence>
<organism evidence="9 10">
    <name type="scientific">Monoraphidium neglectum</name>
    <dbReference type="NCBI Taxonomy" id="145388"/>
    <lineage>
        <taxon>Eukaryota</taxon>
        <taxon>Viridiplantae</taxon>
        <taxon>Chlorophyta</taxon>
        <taxon>core chlorophytes</taxon>
        <taxon>Chlorophyceae</taxon>
        <taxon>CS clade</taxon>
        <taxon>Sphaeropleales</taxon>
        <taxon>Selenastraceae</taxon>
        <taxon>Monoraphidium</taxon>
    </lineage>
</organism>
<name>A0A0D2M8V4_9CHLO</name>
<dbReference type="InterPro" id="IPR036188">
    <property type="entry name" value="FAD/NAD-bd_sf"/>
</dbReference>
<feature type="compositionally biased region" description="Gly residues" evidence="6">
    <location>
        <begin position="338"/>
        <end position="351"/>
    </location>
</feature>
<evidence type="ECO:0000313" key="9">
    <source>
        <dbReference type="EMBL" id="KIY99674.1"/>
    </source>
</evidence>
<dbReference type="Proteomes" id="UP000054498">
    <property type="component" value="Unassembled WGS sequence"/>
</dbReference>
<dbReference type="STRING" id="145388.A0A0D2M8V4"/>
<dbReference type="PROSITE" id="PS50934">
    <property type="entry name" value="SWIRM"/>
    <property type="match status" value="1"/>
</dbReference>
<dbReference type="OrthoDB" id="10251073at2759"/>
<dbReference type="InterPro" id="IPR002937">
    <property type="entry name" value="Amino_oxidase"/>
</dbReference>
<evidence type="ECO:0000256" key="3">
    <source>
        <dbReference type="ARBA" id="ARBA00022630"/>
    </source>
</evidence>
<dbReference type="Gene3D" id="1.10.10.60">
    <property type="entry name" value="Homeodomain-like"/>
    <property type="match status" value="1"/>
</dbReference>
<dbReference type="PANTHER" id="PTHR10742:SF410">
    <property type="entry name" value="LYSINE-SPECIFIC HISTONE DEMETHYLASE 2"/>
    <property type="match status" value="1"/>
</dbReference>
<dbReference type="RefSeq" id="XP_013898694.1">
    <property type="nucleotide sequence ID" value="XM_014043240.1"/>
</dbReference>
<evidence type="ECO:0000256" key="2">
    <source>
        <dbReference type="ARBA" id="ARBA00005995"/>
    </source>
</evidence>
<dbReference type="Gene3D" id="1.10.10.10">
    <property type="entry name" value="Winged helix-like DNA-binding domain superfamily/Winged helix DNA-binding domain"/>
    <property type="match status" value="1"/>
</dbReference>
<comment type="similarity">
    <text evidence="2">Belongs to the flavin monoamine oxidase family.</text>
</comment>
<keyword evidence="5" id="KW-0560">Oxidoreductase</keyword>
<proteinExistence type="inferred from homology"/>
<feature type="compositionally biased region" description="Basic and acidic residues" evidence="6">
    <location>
        <begin position="355"/>
        <end position="366"/>
    </location>
</feature>
<feature type="region of interest" description="Disordered" evidence="6">
    <location>
        <begin position="201"/>
        <end position="243"/>
    </location>
</feature>
<evidence type="ECO:0000256" key="6">
    <source>
        <dbReference type="SAM" id="MobiDB-lite"/>
    </source>
</evidence>
<dbReference type="GO" id="GO:0141052">
    <property type="term" value="F:histone H3 demethylase activity"/>
    <property type="evidence" value="ECO:0007669"/>
    <property type="project" value="UniProtKB-ARBA"/>
</dbReference>
<dbReference type="EMBL" id="KK101777">
    <property type="protein sequence ID" value="KIY99674.1"/>
    <property type="molecule type" value="Genomic_DNA"/>
</dbReference>
<evidence type="ECO:0000256" key="4">
    <source>
        <dbReference type="ARBA" id="ARBA00022827"/>
    </source>
</evidence>
<keyword evidence="4" id="KW-0274">FAD</keyword>
<comment type="cofactor">
    <cofactor evidence="1">
        <name>FAD</name>
        <dbReference type="ChEBI" id="CHEBI:57692"/>
    </cofactor>
</comment>
<gene>
    <name evidence="9" type="ORF">MNEG_8290</name>
</gene>
<dbReference type="SUPFAM" id="SSF51905">
    <property type="entry name" value="FAD/NAD(P)-binding domain"/>
    <property type="match status" value="1"/>
</dbReference>
<reference evidence="9 10" key="1">
    <citation type="journal article" date="2013" name="BMC Genomics">
        <title>Reconstruction of the lipid metabolism for the microalga Monoraphidium neglectum from its genome sequence reveals characteristics suitable for biofuel production.</title>
        <authorList>
            <person name="Bogen C."/>
            <person name="Al-Dilaimi A."/>
            <person name="Albersmeier A."/>
            <person name="Wichmann J."/>
            <person name="Grundmann M."/>
            <person name="Rupp O."/>
            <person name="Lauersen K.J."/>
            <person name="Blifernez-Klassen O."/>
            <person name="Kalinowski J."/>
            <person name="Goesmann A."/>
            <person name="Mussgnug J.H."/>
            <person name="Kruse O."/>
        </authorList>
    </citation>
    <scope>NUCLEOTIDE SEQUENCE [LARGE SCALE GENOMIC DNA]</scope>
    <source>
        <strain evidence="9 10">SAG 48.87</strain>
    </source>
</reference>
<protein>
    <submittedName>
        <fullName evidence="9">Uncharacterized protein</fullName>
    </submittedName>
</protein>
<keyword evidence="10" id="KW-1185">Reference proteome</keyword>
<dbReference type="InterPro" id="IPR050281">
    <property type="entry name" value="Flavin_monoamine_oxidase"/>
</dbReference>
<dbReference type="Pfam" id="PF08766">
    <property type="entry name" value="DEK_C"/>
    <property type="match status" value="1"/>
</dbReference>
<dbReference type="PROSITE" id="PS51998">
    <property type="entry name" value="DEK_C"/>
    <property type="match status" value="1"/>
</dbReference>
<keyword evidence="3" id="KW-0285">Flavoprotein</keyword>
<feature type="domain" description="DEK-C" evidence="8">
    <location>
        <begin position="135"/>
        <end position="191"/>
    </location>
</feature>
<dbReference type="GO" id="GO:0016705">
    <property type="term" value="F:oxidoreductase activity, acting on paired donors, with incorporation or reduction of molecular oxygen"/>
    <property type="evidence" value="ECO:0007669"/>
    <property type="project" value="UniProtKB-ARBA"/>
</dbReference>
<dbReference type="InterPro" id="IPR036388">
    <property type="entry name" value="WH-like_DNA-bd_sf"/>
</dbReference>
<dbReference type="Gene3D" id="3.50.50.60">
    <property type="entry name" value="FAD/NAD(P)-binding domain"/>
    <property type="match status" value="1"/>
</dbReference>
<sequence length="366" mass="37933">MAPQCTCRSNQIVAKWFHDDSSTRLLTEDQCAADLAPSCPEGLVRDVHQFLQDWGYINFGALKPPQGPADGAGAAADGAAAAAEEKQVAAEAATEAPAPAAADVAAQQPGAAGAVDGAAGEGAGEGTGAAAAGGAPDERALVFKLYEVLRGADMAVTTEKMIRAQLAASFGGLDLSDKKALIKDHVRYFIDNLERRETLEPKGYETKKEETGRRAKGGAKAGDKEAQQQKPPQRPRRRPPAGRVVVVGAGPSGLAAASMLQRNGVDVVVLEARDRVGGRVHSHVGPFGAPVDLGASLITGTRPEPVGSRRPDPSAIVCRQLGIQLHPLESELPLFDWRGGGGGGEGEGEGQGARKVPEDLDKAVDK</sequence>
<dbReference type="AlphaFoldDB" id="A0A0D2M8V4"/>
<feature type="compositionally biased region" description="Basic and acidic residues" evidence="6">
    <location>
        <begin position="201"/>
        <end position="213"/>
    </location>
</feature>
<dbReference type="KEGG" id="mng:MNEG_8290"/>
<dbReference type="InterPro" id="IPR014876">
    <property type="entry name" value="DEK_C"/>
</dbReference>
<evidence type="ECO:0000256" key="5">
    <source>
        <dbReference type="ARBA" id="ARBA00023002"/>
    </source>
</evidence>
<evidence type="ECO:0000259" key="7">
    <source>
        <dbReference type="PROSITE" id="PS50934"/>
    </source>
</evidence>
<feature type="region of interest" description="Disordered" evidence="6">
    <location>
        <begin position="334"/>
        <end position="366"/>
    </location>
</feature>
<feature type="region of interest" description="Disordered" evidence="6">
    <location>
        <begin position="113"/>
        <end position="133"/>
    </location>
</feature>
<dbReference type="SUPFAM" id="SSF109715">
    <property type="entry name" value="DEK C-terminal domain"/>
    <property type="match status" value="1"/>
</dbReference>
<evidence type="ECO:0000256" key="1">
    <source>
        <dbReference type="ARBA" id="ARBA00001974"/>
    </source>
</evidence>
<feature type="domain" description="SWIRM" evidence="7">
    <location>
        <begin position="1"/>
        <end position="68"/>
    </location>
</feature>
<dbReference type="GeneID" id="25741166"/>
<dbReference type="InterPro" id="IPR007526">
    <property type="entry name" value="SWIRM"/>
</dbReference>
<dbReference type="SUPFAM" id="SSF46689">
    <property type="entry name" value="Homeodomain-like"/>
    <property type="match status" value="1"/>
</dbReference>
<dbReference type="PRINTS" id="PR00419">
    <property type="entry name" value="ADXRDTASE"/>
</dbReference>
<dbReference type="Pfam" id="PF01593">
    <property type="entry name" value="Amino_oxidase"/>
    <property type="match status" value="1"/>
</dbReference>